<dbReference type="FlyBase" id="FBgn0085692">
    <property type="gene designation" value="CG41561"/>
</dbReference>
<dbReference type="GeneID" id="5740542"/>
<reference evidence="2 4" key="3">
    <citation type="journal article" date="2002" name="Genome Biol.">
        <title>Annotation of the Drosophila melanogaster euchromatic genome: a systematic review.</title>
        <authorList>
            <person name="Misra S."/>
            <person name="Crosby M.A."/>
            <person name="Mungall C.J."/>
            <person name="Matthews B.B."/>
            <person name="Campbell K.S."/>
            <person name="Hradecky P."/>
            <person name="Huang Y."/>
            <person name="Kaminker J.S."/>
            <person name="Millburn G.H."/>
            <person name="Prochnik S.E."/>
            <person name="Smith C.D."/>
            <person name="Tupy J.L."/>
            <person name="Whitfied E.J."/>
            <person name="Bayraktaroglu L."/>
            <person name="Berman B.P."/>
            <person name="Bettencourt B.R."/>
            <person name="Celniker S.E."/>
            <person name="de Grey A.D."/>
            <person name="Drysdale R.A."/>
            <person name="Harris N.L."/>
            <person name="Richter J."/>
            <person name="Russo S."/>
            <person name="Schroeder A.J."/>
            <person name="Shu S.Q."/>
            <person name="Stapleton M."/>
            <person name="Yamada C."/>
            <person name="Ashburner M."/>
            <person name="Gelbart W.M."/>
            <person name="Rubin G.M."/>
            <person name="Lewis S.E."/>
        </authorList>
    </citation>
    <scope>NUCLEOTIDE SEQUENCE [LARGE SCALE GENOMIC DNA]</scope>
    <source>
        <strain evidence="4">Berkeley</strain>
    </source>
</reference>
<dbReference type="PaxDb" id="7227-FBpp0112864"/>
<dbReference type="BioGRID-ORCS" id="5740542">
    <property type="hits" value="0 hits in 1 CRISPR screen"/>
</dbReference>
<evidence type="ECO:0000313" key="2">
    <source>
        <dbReference type="EMBL" id="EDP27946.2"/>
    </source>
</evidence>
<evidence type="ECO:0000256" key="1">
    <source>
        <dbReference type="SAM" id="MobiDB-lite"/>
    </source>
</evidence>
<keyword evidence="4" id="KW-1185">Reference proteome</keyword>
<reference evidence="2 4" key="6">
    <citation type="journal article" date="2005" name="PLoS Comput. Biol.">
        <title>Combined evidence annotation of transposable elements in genome sequences.</title>
        <authorList>
            <person name="Quesneville H."/>
            <person name="Bergman C.M."/>
            <person name="Andrieu O."/>
            <person name="Autard D."/>
            <person name="Nouaud D."/>
            <person name="Ashburner M."/>
            <person name="Anxolabehere D."/>
        </authorList>
    </citation>
    <scope>NUCLEOTIDE SEQUENCE [LARGE SCALE GENOMIC DNA]</scope>
    <source>
        <strain evidence="4">Berkeley</strain>
    </source>
</reference>
<dbReference type="HOGENOM" id="CLU_624491_0_0_1"/>
<reference evidence="2 4" key="2">
    <citation type="journal article" date="2002" name="Genome Biol.">
        <title>Finishing a whole-genome shotgun: release 3 of the Drosophila melanogaster euchromatic genome sequence.</title>
        <authorList>
            <person name="Celniker S.E."/>
            <person name="Wheeler D.A."/>
            <person name="Kronmiller B."/>
            <person name="Carlson J.W."/>
            <person name="Halpern A."/>
            <person name="Patel S."/>
            <person name="Adams M."/>
            <person name="Champe M."/>
            <person name="Dugan S.P."/>
            <person name="Frise E."/>
            <person name="Hodgson A."/>
            <person name="George R.A."/>
            <person name="Hoskins R.A."/>
            <person name="Laverty T."/>
            <person name="Muzny D.M."/>
            <person name="Nelson C.R."/>
            <person name="Pacleb J.M."/>
            <person name="Park S."/>
            <person name="Pfeiffer B.D."/>
            <person name="Richards S."/>
            <person name="Sodergren E.J."/>
            <person name="Svirskas R."/>
            <person name="Tabor P.E."/>
            <person name="Wan K."/>
            <person name="Stapleton M."/>
            <person name="Sutton G.G."/>
            <person name="Venter C."/>
            <person name="Weinstock G."/>
            <person name="Scherer S.E."/>
            <person name="Myers E.W."/>
            <person name="Gibbs R.A."/>
            <person name="Rubin G.M."/>
        </authorList>
    </citation>
    <scope>NUCLEOTIDE SEQUENCE [LARGE SCALE GENOMIC DNA]</scope>
    <source>
        <strain evidence="4">Berkeley</strain>
    </source>
</reference>
<reference evidence="2 4" key="4">
    <citation type="journal article" date="2002" name="Genome Biol.">
        <title>The transposable elements of the Drosophila melanogaster euchromatin: a genomics perspective.</title>
        <authorList>
            <person name="Kaminker J.S."/>
            <person name="Bergman C.M."/>
            <person name="Kronmiller B."/>
            <person name="Carlson J."/>
            <person name="Svirskas R."/>
            <person name="Patel S."/>
            <person name="Frise E."/>
            <person name="Wheeler D.A."/>
            <person name="Lewis S.E."/>
            <person name="Rubin G.M."/>
            <person name="Ashburner M."/>
            <person name="Celniker S.E."/>
        </authorList>
    </citation>
    <scope>NUCLEOTIDE SEQUENCE [LARGE SCALE GENOMIC DNA]</scope>
    <source>
        <strain evidence="4">Berkeley</strain>
    </source>
</reference>
<reference evidence="2 4" key="11">
    <citation type="journal article" date="2015" name="Genome Res.">
        <title>The Release 6 reference sequence of the Drosophila melanogaster genome.</title>
        <authorList>
            <person name="Hoskins R.A."/>
            <person name="Carlson J.W."/>
            <person name="Wan K.H."/>
            <person name="Park S."/>
            <person name="Mendez I."/>
            <person name="Galle S.E."/>
            <person name="Booth B.W."/>
            <person name="Pfeiffer B.D."/>
            <person name="George R.A."/>
            <person name="Svirskas R."/>
            <person name="Krzywinski M."/>
            <person name="Schein J."/>
            <person name="Accardo M.C."/>
            <person name="Damia E."/>
            <person name="Messina G."/>
            <person name="Mendez-Lago M."/>
            <person name="de Pablos B."/>
            <person name="Demakova O.V."/>
            <person name="Andreyeva E.N."/>
            <person name="Boldyreva L.V."/>
            <person name="Marra M."/>
            <person name="Carvalho A.B."/>
            <person name="Dimitri P."/>
            <person name="Villasante A."/>
            <person name="Zhimulev I.F."/>
            <person name="Rubin G.M."/>
            <person name="Karpen G.H."/>
            <person name="Celniker S.E."/>
        </authorList>
    </citation>
    <scope>NUCLEOTIDE SEQUENCE [LARGE SCALE GENOMIC DNA]</scope>
    <source>
        <strain evidence="4">Berkeley</strain>
    </source>
</reference>
<dbReference type="AlphaFoldDB" id="A8QI20"/>
<dbReference type="Bgee" id="FBgn0085692">
    <property type="expression patterns" value="Expressed in early-mid elongation-stage spermatid (Drosophila) in testis and 17 other cell types or tissues"/>
</dbReference>
<sequence>MTKSLECVRCCPASSHSSSIETTILCDKWCPFICNRQCTTSYFYGHGYSMLKRICHKIIQNYNRKQCRESYTVFDGGNSTKDRPLFNKYRGNFESYGLKNKERYDDTAGIENESQKKRDILKKLQSPKDRIKRGYREVNDFIISRRISGVGANKRGWHASEVDNASLEWNIKKNRDVNKKKINEFYKKGAPKKTGRNGIDIHLNENSFDTIKLDKNKGPGLKKLNENGKDRRGKNFENNPNENRKEMIKKKSKTEKPDSNYDGRGIKPLNPEKNQANFNLKPQNKMENVVKSDFDLNDQSNEQLKWDLELNKINRGGKNVKNNKNDEVDSETPIIKGRMRGNKIGKFANTNKTQGSSSKKKGTSKAAEGVLNRVNGRYKCKSLGFMQENLRFGRFVRPSDMLRVKLEERDLCKCIPCCNFKYQTVLPYNFMYQCCGTGP</sequence>
<dbReference type="VEuPathDB" id="VectorBase:FBgn0085692"/>
<reference evidence="2 4" key="8">
    <citation type="journal article" date="2007" name="Science">
        <title>Sequence finishing and mapping of Drosophila melanogaster heterochromatin.</title>
        <authorList>
            <person name="Hoskins R.A."/>
            <person name="Carlson J.W."/>
            <person name="Kennedy C."/>
            <person name="Acevedo D."/>
            <person name="Evans-Holm M."/>
            <person name="Frise E."/>
            <person name="Wan K.H."/>
            <person name="Park S."/>
            <person name="Mendez-Lago M."/>
            <person name="Rossi F."/>
            <person name="Villasante A."/>
            <person name="Dimitri P."/>
            <person name="Karpen G.H."/>
            <person name="Celniker S.E."/>
        </authorList>
    </citation>
    <scope>NUCLEOTIDE SEQUENCE [LARGE SCALE GENOMIC DNA]</scope>
    <source>
        <strain evidence="4">Berkeley</strain>
    </source>
</reference>
<proteinExistence type="predicted"/>
<organism evidence="2 4">
    <name type="scientific">Drosophila melanogaster</name>
    <name type="common">Fruit fly</name>
    <dbReference type="NCBI Taxonomy" id="7227"/>
    <lineage>
        <taxon>Eukaryota</taxon>
        <taxon>Metazoa</taxon>
        <taxon>Ecdysozoa</taxon>
        <taxon>Arthropoda</taxon>
        <taxon>Hexapoda</taxon>
        <taxon>Insecta</taxon>
        <taxon>Pterygota</taxon>
        <taxon>Neoptera</taxon>
        <taxon>Endopterygota</taxon>
        <taxon>Diptera</taxon>
        <taxon>Brachycera</taxon>
        <taxon>Muscomorpha</taxon>
        <taxon>Ephydroidea</taxon>
        <taxon>Drosophilidae</taxon>
        <taxon>Drosophila</taxon>
        <taxon>Sophophora</taxon>
    </lineage>
</organism>
<feature type="region of interest" description="Disordered" evidence="1">
    <location>
        <begin position="345"/>
        <end position="367"/>
    </location>
</feature>
<feature type="compositionally biased region" description="Basic and acidic residues" evidence="1">
    <location>
        <begin position="212"/>
        <end position="235"/>
    </location>
</feature>
<dbReference type="IntAct" id="A8QI20">
    <property type="interactions" value="1"/>
</dbReference>
<dbReference type="RefSeq" id="NP_001104078.2">
    <property type="nucleotide sequence ID" value="NM_001110608.2"/>
</dbReference>
<feature type="compositionally biased region" description="Basic and acidic residues" evidence="1">
    <location>
        <begin position="254"/>
        <end position="265"/>
    </location>
</feature>
<reference evidence="2 4" key="9">
    <citation type="journal article" date="2015" name="G3 (Bethesda)">
        <title>Gene Model Annotations for Drosophila melanogaster: Impact of High-Throughput Data.</title>
        <authorList>
            <consortium name="FlyBase Consortium"/>
            <person name="Matthews B.B."/>
            <person name="Dos Santos G."/>
            <person name="Crosby M.A."/>
            <person name="Emmert D.B."/>
            <person name="St Pierre S.E."/>
            <person name="Gramates L.S."/>
            <person name="Zhou P."/>
            <person name="Schroeder A.J."/>
            <person name="Falls K."/>
            <person name="Strelets V."/>
            <person name="Russo S.M."/>
            <person name="Gelbart W.M."/>
            <person name="null"/>
        </authorList>
    </citation>
    <scope>NUCLEOTIDE SEQUENCE [LARGE SCALE GENOMIC DNA]</scope>
    <source>
        <strain evidence="4">Berkeley</strain>
    </source>
</reference>
<reference evidence="2 4" key="10">
    <citation type="journal article" date="2015" name="G3 (Bethesda)">
        <title>Gene Model Annotations for Drosophila melanogaster: The Rule-Benders.</title>
        <authorList>
            <consortium name="FlyBase Consortium"/>
            <person name="Crosby M.A."/>
            <person name="Gramates L.S."/>
            <person name="Dos Santos G."/>
            <person name="Matthews B.B."/>
            <person name="St Pierre S.E."/>
            <person name="Zhou P."/>
            <person name="Schroeder A.J."/>
            <person name="Falls K."/>
            <person name="Emmert D.B."/>
            <person name="Russo S.M."/>
            <person name="Gelbart W.M."/>
            <person name="null"/>
        </authorList>
    </citation>
    <scope>NUCLEOTIDE SEQUENCE [LARGE SCALE GENOMIC DNA]</scope>
    <source>
        <strain evidence="4">Berkeley</strain>
    </source>
</reference>
<name>A8QI20_DROME</name>
<reference evidence="2 4" key="5">
    <citation type="journal article" date="2002" name="Genome Biol.">
        <title>Heterochromatic sequences in a Drosophila whole-genome shotgun assembly.</title>
        <authorList>
            <person name="Hoskins R.A."/>
            <person name="Smith C.D."/>
            <person name="Carlson J.W."/>
            <person name="Carvalho A.B."/>
            <person name="Halpern A."/>
            <person name="Kaminker J.S."/>
            <person name="Kennedy C."/>
            <person name="Mungall C.J."/>
            <person name="Sullivan B.A."/>
            <person name="Sutton G.G."/>
            <person name="Yasuhara J.C."/>
            <person name="Wakimoto B.T."/>
            <person name="Myers E.W."/>
            <person name="Celniker S.E."/>
            <person name="Rubin G.M."/>
            <person name="Karpen G.H."/>
        </authorList>
    </citation>
    <scope>NUCLEOTIDE SEQUENCE [LARGE SCALE GENOMIC DNA]</scope>
    <source>
        <strain evidence="4">Berkeley</strain>
    </source>
</reference>
<evidence type="ECO:0000313" key="4">
    <source>
        <dbReference type="Proteomes" id="UP000000803"/>
    </source>
</evidence>
<dbReference type="AGR" id="FB:FBgn0085692"/>
<dbReference type="InParanoid" id="A8QI20"/>
<accession>A8QI20</accession>
<dbReference type="STRING" id="7227.FBpp0312442"/>
<gene>
    <name evidence="2" type="primary">Dmel\CG41561</name>
    <name evidence="2 3" type="ORF">CG41561</name>
    <name evidence="2" type="ORF">Dmel_CG41561</name>
</gene>
<dbReference type="KEGG" id="dme:Dmel_CG41561"/>
<protein>
    <submittedName>
        <fullName evidence="2">Uncharacterized protein</fullName>
    </submittedName>
</protein>
<dbReference type="Proteomes" id="UP000000803">
    <property type="component" value="Unplaced scaffolds"/>
</dbReference>
<evidence type="ECO:0000313" key="3">
    <source>
        <dbReference type="FlyBase" id="FBgn0085692"/>
    </source>
</evidence>
<feature type="region of interest" description="Disordered" evidence="1">
    <location>
        <begin position="212"/>
        <end position="277"/>
    </location>
</feature>
<reference evidence="2 4" key="1">
    <citation type="journal article" date="2000" name="Science">
        <title>The genome sequence of Drosophila melanogaster.</title>
        <authorList>
            <person name="Adams M.D."/>
            <person name="Celniker S.E."/>
            <person name="Holt R.A."/>
            <person name="Evans C.A."/>
            <person name="Gocayne J.D."/>
            <person name="Amanatides P.G."/>
            <person name="Scherer S.E."/>
            <person name="Li P.W."/>
            <person name="Hoskins R.A."/>
            <person name="Galle R.F."/>
            <person name="George R.A."/>
            <person name="Lewis S.E."/>
            <person name="Richards S."/>
            <person name="Ashburner M."/>
            <person name="Henderson S.N."/>
            <person name="Sutton G.G."/>
            <person name="Wortman J.R."/>
            <person name="Yandell M.D."/>
            <person name="Zhang Q."/>
            <person name="Chen L.X."/>
            <person name="Brandon R.C."/>
            <person name="Rogers Y.H."/>
            <person name="Blazej R.G."/>
            <person name="Champe M."/>
            <person name="Pfeiffer B.D."/>
            <person name="Wan K.H."/>
            <person name="Doyle C."/>
            <person name="Baxter E.G."/>
            <person name="Helt G."/>
            <person name="Nelson C.R."/>
            <person name="Gabor G.L."/>
            <person name="Abril J.F."/>
            <person name="Agbayani A."/>
            <person name="An H.J."/>
            <person name="Andrews-Pfannkoch C."/>
            <person name="Baldwin D."/>
            <person name="Ballew R.M."/>
            <person name="Basu A."/>
            <person name="Baxendale J."/>
            <person name="Bayraktaroglu L."/>
            <person name="Beasley E.M."/>
            <person name="Beeson K.Y."/>
            <person name="Benos P.V."/>
            <person name="Berman B.P."/>
            <person name="Bhandari D."/>
            <person name="Bolshakov S."/>
            <person name="Borkova D."/>
            <person name="Botchan M.R."/>
            <person name="Bouck J."/>
            <person name="Brokstein P."/>
            <person name="Brottier P."/>
            <person name="Burtis K.C."/>
            <person name="Busam D.A."/>
            <person name="Butler H."/>
            <person name="Cadieu E."/>
            <person name="Center A."/>
            <person name="Chandra I."/>
            <person name="Cherry J.M."/>
            <person name="Cawley S."/>
            <person name="Dahlke C."/>
            <person name="Davenport L.B."/>
            <person name="Davies P."/>
            <person name="de Pablos B."/>
            <person name="Delcher A."/>
            <person name="Deng Z."/>
            <person name="Mays A.D."/>
            <person name="Dew I."/>
            <person name="Dietz S.M."/>
            <person name="Dodson K."/>
            <person name="Doup L.E."/>
            <person name="Downes M."/>
            <person name="Dugan-Rocha S."/>
            <person name="Dunkov B.C."/>
            <person name="Dunn P."/>
            <person name="Durbin K.J."/>
            <person name="Evangelista C.C."/>
            <person name="Ferraz C."/>
            <person name="Ferriera S."/>
            <person name="Fleischmann W."/>
            <person name="Fosler C."/>
            <person name="Gabrielian A.E."/>
            <person name="Garg N.S."/>
            <person name="Gelbart W.M."/>
            <person name="Glasser K."/>
            <person name="Glodek A."/>
            <person name="Gong F."/>
            <person name="Gorrell J.H."/>
            <person name="Gu Z."/>
            <person name="Guan P."/>
            <person name="Harris M."/>
            <person name="Harris N.L."/>
            <person name="Harvey D."/>
            <person name="Heiman T.J."/>
            <person name="Hernandez J.R."/>
            <person name="Houck J."/>
            <person name="Hostin D."/>
            <person name="Houston K.A."/>
            <person name="Howland T.J."/>
            <person name="Wei M.H."/>
            <person name="Ibegwam C."/>
            <person name="Jalali M."/>
            <person name="Kalush F."/>
            <person name="Karpen G.H."/>
            <person name="Ke Z."/>
            <person name="Kennison J.A."/>
            <person name="Ketchum K.A."/>
            <person name="Kimmel B.E."/>
            <person name="Kodira C.D."/>
            <person name="Kraft C."/>
            <person name="Kravitz S."/>
            <person name="Kulp D."/>
            <person name="Lai Z."/>
            <person name="Lasko P."/>
            <person name="Lei Y."/>
            <person name="Levitsky A.A."/>
            <person name="Li J."/>
            <person name="Li Z."/>
            <person name="Liang Y."/>
            <person name="Lin X."/>
            <person name="Liu X."/>
            <person name="Mattei B."/>
            <person name="McIntosh T.C."/>
            <person name="McLeod M.P."/>
            <person name="McPherson D."/>
            <person name="Merkulov G."/>
            <person name="Milshina N.V."/>
            <person name="Mobarry C."/>
            <person name="Morris J."/>
            <person name="Moshrefi A."/>
            <person name="Mount S.M."/>
            <person name="Moy M."/>
            <person name="Murphy B."/>
            <person name="Murphy L."/>
            <person name="Muzny D.M."/>
            <person name="Nelson D.L."/>
            <person name="Nelson D.R."/>
            <person name="Nelson K.A."/>
            <person name="Nixon K."/>
            <person name="Nusskern D.R."/>
            <person name="Pacleb J.M."/>
            <person name="Palazzolo M."/>
            <person name="Pittman G.S."/>
            <person name="Pan S."/>
            <person name="Pollard J."/>
            <person name="Puri V."/>
            <person name="Reese M.G."/>
            <person name="Reinert K."/>
            <person name="Remington K."/>
            <person name="Saunders R.D."/>
            <person name="Scheeler F."/>
            <person name="Shen H."/>
            <person name="Shue B.C."/>
            <person name="Siden-Kiamos I."/>
            <person name="Simpson M."/>
            <person name="Skupski M.P."/>
            <person name="Smith T."/>
            <person name="Spier E."/>
            <person name="Spradling A.C."/>
            <person name="Stapleton M."/>
            <person name="Strong R."/>
            <person name="Sun E."/>
            <person name="Svirskas R."/>
            <person name="Tector C."/>
            <person name="Turner R."/>
            <person name="Venter E."/>
            <person name="Wang A.H."/>
            <person name="Wang X."/>
            <person name="Wang Z.Y."/>
            <person name="Wassarman D.A."/>
            <person name="Weinstock G.M."/>
            <person name="Weissenbach J."/>
            <person name="Williams S.M."/>
            <person name="WoodageT"/>
            <person name="Worley K.C."/>
            <person name="Wu D."/>
            <person name="Yang S."/>
            <person name="Yao Q.A."/>
            <person name="Ye J."/>
            <person name="Yeh R.F."/>
            <person name="Zaveri J.S."/>
            <person name="Zhan M."/>
            <person name="Zhang G."/>
            <person name="Zhao Q."/>
            <person name="Zheng L."/>
            <person name="Zheng X.H."/>
            <person name="Zhong F.N."/>
            <person name="Zhong W."/>
            <person name="Zhou X."/>
            <person name="Zhu S."/>
            <person name="Zhu X."/>
            <person name="Smith H.O."/>
            <person name="Gibbs R.A."/>
            <person name="Myers E.W."/>
            <person name="Rubin G.M."/>
            <person name="Venter J.C."/>
        </authorList>
    </citation>
    <scope>NUCLEOTIDE SEQUENCE [LARGE SCALE GENOMIC DNA]</scope>
    <source>
        <strain evidence="4">Berkeley</strain>
    </source>
</reference>
<dbReference type="OrthoDB" id="8060664at2759"/>
<dbReference type="EMBL" id="DS483646">
    <property type="protein sequence ID" value="EDP27946.2"/>
    <property type="molecule type" value="Genomic_DNA"/>
</dbReference>
<reference evidence="2 4" key="7">
    <citation type="journal article" date="2007" name="Science">
        <title>The Release 5.1 annotation of Drosophila melanogaster heterochromatin.</title>
        <authorList>
            <person name="Smith C.D."/>
            <person name="Shu S."/>
            <person name="Mungall C.J."/>
            <person name="Karpen G.H."/>
        </authorList>
    </citation>
    <scope>NUCLEOTIDE SEQUENCE [LARGE SCALE GENOMIC DNA]</scope>
    <source>
        <strain evidence="4">Berkeley</strain>
    </source>
</reference>